<evidence type="ECO:0000259" key="10">
    <source>
        <dbReference type="SMART" id="SM00382"/>
    </source>
</evidence>
<dbReference type="AlphaFoldDB" id="A0A2R5GTX8"/>
<dbReference type="InterPro" id="IPR036181">
    <property type="entry name" value="MIT_dom_sf"/>
</dbReference>
<comment type="caution">
    <text evidence="12">The sequence shown here is derived from an EMBL/GenBank/DDBJ whole genome shotgun (WGS) entry which is preliminary data.</text>
</comment>
<comment type="subcellular location">
    <subcellularLocation>
        <location evidence="1">Membrane</location>
    </subcellularLocation>
</comment>
<evidence type="ECO:0000259" key="11">
    <source>
        <dbReference type="SMART" id="SM00745"/>
    </source>
</evidence>
<dbReference type="InterPro" id="IPR015415">
    <property type="entry name" value="Spast_Vps4_C"/>
</dbReference>
<dbReference type="GO" id="GO:0015031">
    <property type="term" value="P:protein transport"/>
    <property type="evidence" value="ECO:0007669"/>
    <property type="project" value="UniProtKB-KW"/>
</dbReference>
<dbReference type="PANTHER" id="PTHR23074">
    <property type="entry name" value="AAA DOMAIN-CONTAINING"/>
    <property type="match status" value="1"/>
</dbReference>
<name>A0A2R5GTX8_9STRA</name>
<dbReference type="InterPro" id="IPR050304">
    <property type="entry name" value="MT-severing_AAA_ATPase"/>
</dbReference>
<dbReference type="SMART" id="SM00382">
    <property type="entry name" value="AAA"/>
    <property type="match status" value="1"/>
</dbReference>
<organism evidence="12 13">
    <name type="scientific">Hondaea fermentalgiana</name>
    <dbReference type="NCBI Taxonomy" id="2315210"/>
    <lineage>
        <taxon>Eukaryota</taxon>
        <taxon>Sar</taxon>
        <taxon>Stramenopiles</taxon>
        <taxon>Bigyra</taxon>
        <taxon>Labyrinthulomycetes</taxon>
        <taxon>Thraustochytrida</taxon>
        <taxon>Thraustochytriidae</taxon>
        <taxon>Hondaea</taxon>
    </lineage>
</organism>
<dbReference type="FunCoup" id="A0A2R5GTX8">
    <property type="interactions" value="519"/>
</dbReference>
<dbReference type="InterPro" id="IPR027417">
    <property type="entry name" value="P-loop_NTPase"/>
</dbReference>
<keyword evidence="5" id="KW-0378">Hydrolase</keyword>
<dbReference type="SUPFAM" id="SSF52540">
    <property type="entry name" value="P-loop containing nucleoside triphosphate hydrolases"/>
    <property type="match status" value="1"/>
</dbReference>
<evidence type="ECO:0000256" key="3">
    <source>
        <dbReference type="ARBA" id="ARBA00022448"/>
    </source>
</evidence>
<dbReference type="SUPFAM" id="SSF116846">
    <property type="entry name" value="MIT domain"/>
    <property type="match status" value="1"/>
</dbReference>
<dbReference type="SMART" id="SM00745">
    <property type="entry name" value="MIT"/>
    <property type="match status" value="1"/>
</dbReference>
<keyword evidence="7" id="KW-0653">Protein transport</keyword>
<dbReference type="GO" id="GO:0000502">
    <property type="term" value="C:proteasome complex"/>
    <property type="evidence" value="ECO:0007669"/>
    <property type="project" value="UniProtKB-KW"/>
</dbReference>
<dbReference type="GO" id="GO:0005524">
    <property type="term" value="F:ATP binding"/>
    <property type="evidence" value="ECO:0007669"/>
    <property type="project" value="UniProtKB-KW"/>
</dbReference>
<dbReference type="PANTHER" id="PTHR23074:SF83">
    <property type="entry name" value="VACUOLAR PROTEIN SORTING-ASSOCIATED PROTEIN 4A"/>
    <property type="match status" value="1"/>
</dbReference>
<evidence type="ECO:0000256" key="9">
    <source>
        <dbReference type="SAM" id="Coils"/>
    </source>
</evidence>
<dbReference type="Proteomes" id="UP000241890">
    <property type="component" value="Unassembled WGS sequence"/>
</dbReference>
<evidence type="ECO:0000256" key="5">
    <source>
        <dbReference type="ARBA" id="ARBA00022801"/>
    </source>
</evidence>
<evidence type="ECO:0000256" key="4">
    <source>
        <dbReference type="ARBA" id="ARBA00022741"/>
    </source>
</evidence>
<dbReference type="Pfam" id="PF09336">
    <property type="entry name" value="Vps4_C"/>
    <property type="match status" value="1"/>
</dbReference>
<keyword evidence="6" id="KW-0067">ATP-binding</keyword>
<protein>
    <recommendedName>
        <fullName evidence="2">vesicle-fusing ATPase</fullName>
        <ecNumber evidence="2">3.6.4.6</ecNumber>
    </recommendedName>
</protein>
<dbReference type="EC" id="3.6.4.6" evidence="2"/>
<reference evidence="12 13" key="1">
    <citation type="submission" date="2017-12" db="EMBL/GenBank/DDBJ databases">
        <title>Sequencing, de novo assembly and annotation of complete genome of a new Thraustochytrid species, strain FCC1311.</title>
        <authorList>
            <person name="Sedici K."/>
            <person name="Godart F."/>
            <person name="Aiese Cigliano R."/>
            <person name="Sanseverino W."/>
            <person name="Barakat M."/>
            <person name="Ortet P."/>
            <person name="Marechal E."/>
            <person name="Cagnac O."/>
            <person name="Amato A."/>
        </authorList>
    </citation>
    <scope>NUCLEOTIDE SEQUENCE [LARGE SCALE GENOMIC DNA]</scope>
</reference>
<keyword evidence="9" id="KW-0175">Coiled coil</keyword>
<feature type="domain" description="AAA+ ATPase" evidence="10">
    <location>
        <begin position="152"/>
        <end position="287"/>
    </location>
</feature>
<dbReference type="FunFam" id="1.20.58.80:FF:000004">
    <property type="entry name" value="Vacuolar protein sorting-associated protein 4"/>
    <property type="match status" value="1"/>
</dbReference>
<keyword evidence="4" id="KW-0547">Nucleotide-binding</keyword>
<evidence type="ECO:0000256" key="1">
    <source>
        <dbReference type="ARBA" id="ARBA00004370"/>
    </source>
</evidence>
<dbReference type="GO" id="GO:0016887">
    <property type="term" value="F:ATP hydrolysis activity"/>
    <property type="evidence" value="ECO:0007669"/>
    <property type="project" value="InterPro"/>
</dbReference>
<dbReference type="EMBL" id="BEYU01000147">
    <property type="protein sequence ID" value="GBG33208.1"/>
    <property type="molecule type" value="Genomic_DNA"/>
</dbReference>
<comment type="catalytic activity">
    <reaction evidence="8">
        <text>ATP + H2O = ADP + phosphate + H(+)</text>
        <dbReference type="Rhea" id="RHEA:13065"/>
        <dbReference type="ChEBI" id="CHEBI:15377"/>
        <dbReference type="ChEBI" id="CHEBI:15378"/>
        <dbReference type="ChEBI" id="CHEBI:30616"/>
        <dbReference type="ChEBI" id="CHEBI:43474"/>
        <dbReference type="ChEBI" id="CHEBI:456216"/>
        <dbReference type="EC" id="3.6.4.6"/>
    </reaction>
</comment>
<feature type="coiled-coil region" evidence="9">
    <location>
        <begin position="54"/>
        <end position="81"/>
    </location>
</feature>
<accession>A0A2R5GTX8</accession>
<dbReference type="Pfam" id="PF17862">
    <property type="entry name" value="AAA_lid_3"/>
    <property type="match status" value="1"/>
</dbReference>
<dbReference type="Gene3D" id="1.10.8.60">
    <property type="match status" value="1"/>
</dbReference>
<dbReference type="InterPro" id="IPR041569">
    <property type="entry name" value="AAA_lid_3"/>
</dbReference>
<dbReference type="InterPro" id="IPR003593">
    <property type="entry name" value="AAA+_ATPase"/>
</dbReference>
<dbReference type="GO" id="GO:0007033">
    <property type="term" value="P:vacuole organization"/>
    <property type="evidence" value="ECO:0007669"/>
    <property type="project" value="TreeGrafter"/>
</dbReference>
<gene>
    <name evidence="12" type="ORF">FCC1311_094322</name>
</gene>
<evidence type="ECO:0000313" key="12">
    <source>
        <dbReference type="EMBL" id="GBG33208.1"/>
    </source>
</evidence>
<dbReference type="GO" id="GO:0016020">
    <property type="term" value="C:membrane"/>
    <property type="evidence" value="ECO:0007669"/>
    <property type="project" value="UniProtKB-SubCell"/>
</dbReference>
<feature type="domain" description="MIT" evidence="11">
    <location>
        <begin position="4"/>
        <end position="82"/>
    </location>
</feature>
<dbReference type="OrthoDB" id="29072at2759"/>
<evidence type="ECO:0000313" key="13">
    <source>
        <dbReference type="Proteomes" id="UP000241890"/>
    </source>
</evidence>
<evidence type="ECO:0000256" key="6">
    <source>
        <dbReference type="ARBA" id="ARBA00022840"/>
    </source>
</evidence>
<dbReference type="Gene3D" id="3.40.50.300">
    <property type="entry name" value="P-loop containing nucleotide triphosphate hydrolases"/>
    <property type="match status" value="1"/>
</dbReference>
<evidence type="ECO:0000256" key="8">
    <source>
        <dbReference type="ARBA" id="ARBA00048883"/>
    </source>
</evidence>
<dbReference type="Gene3D" id="1.20.58.80">
    <property type="entry name" value="Phosphotransferase system, lactose/cellobiose-type IIA subunit"/>
    <property type="match status" value="1"/>
</dbReference>
<evidence type="ECO:0000256" key="2">
    <source>
        <dbReference type="ARBA" id="ARBA00012674"/>
    </source>
</evidence>
<keyword evidence="3" id="KW-0813">Transport</keyword>
<dbReference type="Pfam" id="PF04212">
    <property type="entry name" value="MIT"/>
    <property type="match status" value="1"/>
</dbReference>
<dbReference type="InterPro" id="IPR003959">
    <property type="entry name" value="ATPase_AAA_core"/>
</dbReference>
<dbReference type="InParanoid" id="A0A2R5GTX8"/>
<sequence>MTDNSSMIKQATATVAEAIKLDNEKEYAEAYAKYQRALEMFLVALKYEKNPRSKEILTKRVEGYMVRAEQLKEAIDAERDKPKAAAAVGNGGGAEDAEKSKLRGALASAIVTEKPNVSWDDVAGLDRAKAALKEAVILPTRFPQLFEGERRPWKGILLYGPPGTGKSYLAKAVATEADAQFFSVSSSDLVSKWQGESERLVRNLFEMAREARPAIIFIDEVDSLCGSRTDGENDSQRRIKTEFLVQMQGVGKDDKGLLVLGATNTPWSLDPAMRRRFEKRVYISLPEKAARKRLFELCIGETEHTMTRQDLDSLAEMTEGYSGADVSIAVREALMRPLRICQEAKQFKVHPDDGMYEPVPLEETPNCSRCPPQTSKSKKKRCDSCGAVFISLYDVEPDKLFVPPVKAEDFFYAVENSNTSVSQSELGRFDEWTAEFGQDG</sequence>
<keyword evidence="12" id="KW-0647">Proteasome</keyword>
<evidence type="ECO:0000256" key="7">
    <source>
        <dbReference type="ARBA" id="ARBA00022927"/>
    </source>
</evidence>
<dbReference type="FunFam" id="3.40.50.300:FF:000043">
    <property type="entry name" value="Vacuolar protein sorting-associated protein 4"/>
    <property type="match status" value="1"/>
</dbReference>
<dbReference type="Pfam" id="PF00004">
    <property type="entry name" value="AAA"/>
    <property type="match status" value="1"/>
</dbReference>
<proteinExistence type="predicted"/>
<keyword evidence="13" id="KW-1185">Reference proteome</keyword>
<dbReference type="GO" id="GO:0016197">
    <property type="term" value="P:endosomal transport"/>
    <property type="evidence" value="ECO:0007669"/>
    <property type="project" value="TreeGrafter"/>
</dbReference>
<dbReference type="InterPro" id="IPR007330">
    <property type="entry name" value="MIT_dom"/>
</dbReference>